<dbReference type="Gene3D" id="3.40.1550.10">
    <property type="entry name" value="CheC-like"/>
    <property type="match status" value="1"/>
</dbReference>
<gene>
    <name evidence="4" type="ORF">EDD66_102285</name>
</gene>
<dbReference type="InterPro" id="IPR028976">
    <property type="entry name" value="CheC-like_sf"/>
</dbReference>
<keyword evidence="2" id="KW-0472">Membrane</keyword>
<dbReference type="EMBL" id="RJVG01000002">
    <property type="protein sequence ID" value="ROR30632.1"/>
    <property type="molecule type" value="Genomic_DNA"/>
</dbReference>
<keyword evidence="2" id="KW-0812">Transmembrane</keyword>
<feature type="domain" description="Chemotaxis phosphatase CheX-like" evidence="3">
    <location>
        <begin position="42"/>
        <end position="136"/>
    </location>
</feature>
<dbReference type="AlphaFoldDB" id="A0A3N1XZF9"/>
<dbReference type="Pfam" id="PF13690">
    <property type="entry name" value="CheX"/>
    <property type="match status" value="1"/>
</dbReference>
<evidence type="ECO:0000256" key="1">
    <source>
        <dbReference type="ARBA" id="ARBA00022500"/>
    </source>
</evidence>
<proteinExistence type="predicted"/>
<dbReference type="OrthoDB" id="9788100at2"/>
<dbReference type="CDD" id="cd17906">
    <property type="entry name" value="CheX"/>
    <property type="match status" value="1"/>
</dbReference>
<evidence type="ECO:0000259" key="3">
    <source>
        <dbReference type="Pfam" id="PF13690"/>
    </source>
</evidence>
<dbReference type="PANTHER" id="PTHR39452">
    <property type="entry name" value="CHEY-P PHOSPHATASE CHEX"/>
    <property type="match status" value="1"/>
</dbReference>
<evidence type="ECO:0000313" key="5">
    <source>
        <dbReference type="Proteomes" id="UP000273083"/>
    </source>
</evidence>
<keyword evidence="2" id="KW-1133">Transmembrane helix</keyword>
<keyword evidence="5" id="KW-1185">Reference proteome</keyword>
<comment type="caution">
    <text evidence="4">The sequence shown here is derived from an EMBL/GenBank/DDBJ whole genome shotgun (WGS) entry which is preliminary data.</text>
</comment>
<dbReference type="RefSeq" id="WP_123608323.1">
    <property type="nucleotide sequence ID" value="NZ_RJVG01000002.1"/>
</dbReference>
<feature type="transmembrane region" description="Helical" evidence="2">
    <location>
        <begin position="37"/>
        <end position="58"/>
    </location>
</feature>
<evidence type="ECO:0000256" key="2">
    <source>
        <dbReference type="SAM" id="Phobius"/>
    </source>
</evidence>
<dbReference type="GO" id="GO:0006935">
    <property type="term" value="P:chemotaxis"/>
    <property type="evidence" value="ECO:0007669"/>
    <property type="project" value="UniProtKB-KW"/>
</dbReference>
<dbReference type="InterPro" id="IPR028051">
    <property type="entry name" value="CheX-like_dom"/>
</dbReference>
<protein>
    <submittedName>
        <fullName evidence="4">Chemotaxis protein CheX</fullName>
    </submittedName>
</protein>
<accession>A0A3N1XZF9</accession>
<dbReference type="InterPro" id="IPR038756">
    <property type="entry name" value="CheX-like"/>
</dbReference>
<evidence type="ECO:0000313" key="4">
    <source>
        <dbReference type="EMBL" id="ROR30632.1"/>
    </source>
</evidence>
<organism evidence="4 5">
    <name type="scientific">Mobilisporobacter senegalensis</name>
    <dbReference type="NCBI Taxonomy" id="1329262"/>
    <lineage>
        <taxon>Bacteria</taxon>
        <taxon>Bacillati</taxon>
        <taxon>Bacillota</taxon>
        <taxon>Clostridia</taxon>
        <taxon>Lachnospirales</taxon>
        <taxon>Lachnospiraceae</taxon>
        <taxon>Mobilisporobacter</taxon>
    </lineage>
</organism>
<sequence length="153" mass="16260">MDVKHVNPFIEAFATVIPQLGFKTVKKGNLSMKNSELLSSGVVIVVGIVGAIKGNVVYSVAMEDAKKIASSMMMGMPVNEFDEMAQSALAELANMLTANAATCFSGLGISIDISTPTLLYGENISLKMSSNQVLCVQLLADDIPIEINIAFEN</sequence>
<keyword evidence="1" id="KW-0145">Chemotaxis</keyword>
<reference evidence="4 5" key="1">
    <citation type="submission" date="2018-11" db="EMBL/GenBank/DDBJ databases">
        <title>Genomic Encyclopedia of Type Strains, Phase IV (KMG-IV): sequencing the most valuable type-strain genomes for metagenomic binning, comparative biology and taxonomic classification.</title>
        <authorList>
            <person name="Goeker M."/>
        </authorList>
    </citation>
    <scope>NUCLEOTIDE SEQUENCE [LARGE SCALE GENOMIC DNA]</scope>
    <source>
        <strain evidence="4 5">DSM 26537</strain>
    </source>
</reference>
<dbReference type="PANTHER" id="PTHR39452:SF1">
    <property type="entry name" value="CHEY-P PHOSPHATASE CHEX"/>
    <property type="match status" value="1"/>
</dbReference>
<dbReference type="SUPFAM" id="SSF103039">
    <property type="entry name" value="CheC-like"/>
    <property type="match status" value="1"/>
</dbReference>
<name>A0A3N1XZF9_9FIRM</name>
<dbReference type="Proteomes" id="UP000273083">
    <property type="component" value="Unassembled WGS sequence"/>
</dbReference>